<dbReference type="InterPro" id="IPR011992">
    <property type="entry name" value="EF-hand-dom_pair"/>
</dbReference>
<dbReference type="Proteomes" id="UP000325577">
    <property type="component" value="Linkage Group LG21"/>
</dbReference>
<keyword evidence="1" id="KW-0106">Calcium</keyword>
<keyword evidence="2" id="KW-0472">Membrane</keyword>
<dbReference type="EMBL" id="CM018045">
    <property type="protein sequence ID" value="KAA8527822.1"/>
    <property type="molecule type" value="Genomic_DNA"/>
</dbReference>
<name>A0A5J5AD81_9ASTE</name>
<keyword evidence="5" id="KW-1185">Reference proteome</keyword>
<keyword evidence="2" id="KW-0812">Transmembrane</keyword>
<dbReference type="CDD" id="cd00051">
    <property type="entry name" value="EFh"/>
    <property type="match status" value="1"/>
</dbReference>
<evidence type="ECO:0000256" key="1">
    <source>
        <dbReference type="ARBA" id="ARBA00022837"/>
    </source>
</evidence>
<dbReference type="PROSITE" id="PS00018">
    <property type="entry name" value="EF_HAND_1"/>
    <property type="match status" value="1"/>
</dbReference>
<evidence type="ECO:0000313" key="4">
    <source>
        <dbReference type="EMBL" id="KAA8527822.1"/>
    </source>
</evidence>
<dbReference type="OrthoDB" id="8785703at2759"/>
<evidence type="ECO:0000259" key="3">
    <source>
        <dbReference type="PROSITE" id="PS50222"/>
    </source>
</evidence>
<feature type="transmembrane region" description="Helical" evidence="2">
    <location>
        <begin position="78"/>
        <end position="100"/>
    </location>
</feature>
<feature type="domain" description="EF-hand" evidence="3">
    <location>
        <begin position="53"/>
        <end position="88"/>
    </location>
</feature>
<dbReference type="PROSITE" id="PS50222">
    <property type="entry name" value="EF_HAND_2"/>
    <property type="match status" value="1"/>
</dbReference>
<dbReference type="SUPFAM" id="SSF47473">
    <property type="entry name" value="EF-hand"/>
    <property type="match status" value="1"/>
</dbReference>
<dbReference type="AlphaFoldDB" id="A0A5J5AD81"/>
<evidence type="ECO:0000313" key="5">
    <source>
        <dbReference type="Proteomes" id="UP000325577"/>
    </source>
</evidence>
<protein>
    <recommendedName>
        <fullName evidence="3">EF-hand domain-containing protein</fullName>
    </recommendedName>
</protein>
<dbReference type="InterPro" id="IPR002048">
    <property type="entry name" value="EF_hand_dom"/>
</dbReference>
<reference evidence="4 5" key="1">
    <citation type="submission" date="2019-09" db="EMBL/GenBank/DDBJ databases">
        <title>A chromosome-level genome assembly of the Chinese tupelo Nyssa sinensis.</title>
        <authorList>
            <person name="Yang X."/>
            <person name="Kang M."/>
            <person name="Yang Y."/>
            <person name="Xiong H."/>
            <person name="Wang M."/>
            <person name="Zhang Z."/>
            <person name="Wang Z."/>
            <person name="Wu H."/>
            <person name="Ma T."/>
            <person name="Liu J."/>
            <person name="Xi Z."/>
        </authorList>
    </citation>
    <scope>NUCLEOTIDE SEQUENCE [LARGE SCALE GENOMIC DNA]</scope>
    <source>
        <strain evidence="4">J267</strain>
        <tissue evidence="4">Leaf</tissue>
    </source>
</reference>
<dbReference type="Pfam" id="PF13499">
    <property type="entry name" value="EF-hand_7"/>
    <property type="match status" value="1"/>
</dbReference>
<dbReference type="InterPro" id="IPR001751">
    <property type="entry name" value="S100/CaBP7/8-like_CS"/>
</dbReference>
<dbReference type="GO" id="GO:0005509">
    <property type="term" value="F:calcium ion binding"/>
    <property type="evidence" value="ECO:0007669"/>
    <property type="project" value="InterPro"/>
</dbReference>
<dbReference type="SMART" id="SM00054">
    <property type="entry name" value="EFh"/>
    <property type="match status" value="2"/>
</dbReference>
<keyword evidence="2" id="KW-1133">Transmembrane helix</keyword>
<dbReference type="PROSITE" id="PS00303">
    <property type="entry name" value="S100_CABP"/>
    <property type="match status" value="1"/>
</dbReference>
<sequence>MEETREAALAIYERGSSVVKQRAWEVFCSIDANRDGRINYYELWDHFAQRGCSNFEKFPTFFNELDGNGDGFLDFFEFLALFYMMFNLGIPSCAVCRVYLKSVYFTCLHCNRHNPNSYDLCPSCYRSGRYFHEHNLFVDNNSLFHSYRQQVKHHEGHVHVVPIGGEANPGGVRLFPFLFVL</sequence>
<organism evidence="4 5">
    <name type="scientific">Nyssa sinensis</name>
    <dbReference type="NCBI Taxonomy" id="561372"/>
    <lineage>
        <taxon>Eukaryota</taxon>
        <taxon>Viridiplantae</taxon>
        <taxon>Streptophyta</taxon>
        <taxon>Embryophyta</taxon>
        <taxon>Tracheophyta</taxon>
        <taxon>Spermatophyta</taxon>
        <taxon>Magnoliopsida</taxon>
        <taxon>eudicotyledons</taxon>
        <taxon>Gunneridae</taxon>
        <taxon>Pentapetalae</taxon>
        <taxon>asterids</taxon>
        <taxon>Cornales</taxon>
        <taxon>Nyssaceae</taxon>
        <taxon>Nyssa</taxon>
    </lineage>
</organism>
<dbReference type="InterPro" id="IPR018247">
    <property type="entry name" value="EF_Hand_1_Ca_BS"/>
</dbReference>
<proteinExistence type="predicted"/>
<gene>
    <name evidence="4" type="ORF">F0562_035309</name>
</gene>
<evidence type="ECO:0000256" key="2">
    <source>
        <dbReference type="SAM" id="Phobius"/>
    </source>
</evidence>
<dbReference type="Gene3D" id="1.10.238.10">
    <property type="entry name" value="EF-hand"/>
    <property type="match status" value="1"/>
</dbReference>
<dbReference type="SUPFAM" id="SSF57850">
    <property type="entry name" value="RING/U-box"/>
    <property type="match status" value="1"/>
</dbReference>
<accession>A0A5J5AD81</accession>